<dbReference type="AlphaFoldDB" id="A0A2U9PT54"/>
<keyword evidence="2" id="KW-0732">Signal</keyword>
<organism evidence="3 4">
    <name type="scientific">Mycolicibacterium smegmatis (strain MKD8)</name>
    <name type="common">Mycobacterium smegmatis</name>
    <dbReference type="NCBI Taxonomy" id="1214915"/>
    <lineage>
        <taxon>Bacteria</taxon>
        <taxon>Bacillati</taxon>
        <taxon>Actinomycetota</taxon>
        <taxon>Actinomycetes</taxon>
        <taxon>Mycobacteriales</taxon>
        <taxon>Mycobacteriaceae</taxon>
        <taxon>Mycolicibacterium</taxon>
    </lineage>
</organism>
<name>A0A2U9PT54_MYCSE</name>
<feature type="region of interest" description="Disordered" evidence="1">
    <location>
        <begin position="25"/>
        <end position="103"/>
    </location>
</feature>
<feature type="compositionally biased region" description="Pro residues" evidence="1">
    <location>
        <begin position="56"/>
        <end position="66"/>
    </location>
</feature>
<protein>
    <recommendedName>
        <fullName evidence="5">Lipoprotein</fullName>
    </recommendedName>
</protein>
<evidence type="ECO:0008006" key="5">
    <source>
        <dbReference type="Google" id="ProtNLM"/>
    </source>
</evidence>
<reference evidence="4" key="2">
    <citation type="submission" date="2018-03" db="EMBL/GenBank/DDBJ databases">
        <authorList>
            <person name="Derbyshire K."/>
            <person name="Gray T.A."/>
            <person name="Champion M."/>
        </authorList>
    </citation>
    <scope>NUCLEOTIDE SEQUENCE [LARGE SCALE GENOMIC DNA]</scope>
    <source>
        <strain evidence="4">MKD8</strain>
    </source>
</reference>
<evidence type="ECO:0000313" key="4">
    <source>
        <dbReference type="Proteomes" id="UP000011200"/>
    </source>
</evidence>
<sequence>MLVHRFDRRVLVACAGAALIAMTAACGDGDTSTPPTSGPTSEETSVTTTTTTAPSSAPPEPAPPAPTEKSIDPTGGNLFTPGVHAPAAPTVPPGQHPGLHGIP</sequence>
<feature type="compositionally biased region" description="Low complexity" evidence="1">
    <location>
        <begin position="31"/>
        <end position="55"/>
    </location>
</feature>
<evidence type="ECO:0000256" key="1">
    <source>
        <dbReference type="SAM" id="MobiDB-lite"/>
    </source>
</evidence>
<dbReference type="EMBL" id="CP027541">
    <property type="protein sequence ID" value="AWT54918.1"/>
    <property type="molecule type" value="Genomic_DNA"/>
</dbReference>
<dbReference type="PROSITE" id="PS51257">
    <property type="entry name" value="PROKAR_LIPOPROTEIN"/>
    <property type="match status" value="1"/>
</dbReference>
<gene>
    <name evidence="3" type="ORF">D806_039520</name>
</gene>
<dbReference type="RefSeq" id="WP_003895421.1">
    <property type="nucleotide sequence ID" value="NZ_CP027541.1"/>
</dbReference>
<dbReference type="Proteomes" id="UP000011200">
    <property type="component" value="Chromosome"/>
</dbReference>
<accession>A0A2U9PT54</accession>
<feature type="chain" id="PRO_5038861516" description="Lipoprotein" evidence="2">
    <location>
        <begin position="27"/>
        <end position="103"/>
    </location>
</feature>
<reference evidence="3 4" key="1">
    <citation type="journal article" date="2013" name="Genome Announc.">
        <title>Draft genome sequence of MKD8, a conjugal recipient Mycobacterium smegmatis strain.</title>
        <authorList>
            <person name="Gray T.A."/>
            <person name="Palumbo M.J."/>
            <person name="Derbyshire K.M."/>
        </authorList>
    </citation>
    <scope>NUCLEOTIDE SEQUENCE [LARGE SCALE GENOMIC DNA]</scope>
    <source>
        <strain evidence="3 4">MKD8</strain>
    </source>
</reference>
<evidence type="ECO:0000313" key="3">
    <source>
        <dbReference type="EMBL" id="AWT54918.1"/>
    </source>
</evidence>
<feature type="signal peptide" evidence="2">
    <location>
        <begin position="1"/>
        <end position="26"/>
    </location>
</feature>
<dbReference type="GeneID" id="93458701"/>
<evidence type="ECO:0000256" key="2">
    <source>
        <dbReference type="SAM" id="SignalP"/>
    </source>
</evidence>
<proteinExistence type="predicted"/>